<accession>A0ABU0I7G2</accession>
<proteinExistence type="predicted"/>
<name>A0ABU0I7G2_9HYPH</name>
<dbReference type="Proteomes" id="UP001231124">
    <property type="component" value="Unassembled WGS sequence"/>
</dbReference>
<keyword evidence="2" id="KW-1185">Reference proteome</keyword>
<sequence length="291" mass="32355">MADLISLNRSILTPTETKQLGVRMNELTDRALARFRQAVRAVYKVDDRNLPDHEGSCILLDIYGVKVLLTAAHIVDVNVDQDRTLCITGEKDLVELDKLQFGLSPKIKGSRVGDHFDFAFARIPPALEARLGQGYVTEGDIMDPRLDITGHLFTTIGYPNSKNDDFDHVNRTVNTHVFPYSSTARSNALLRKKVGEDGVHHLFVGYDKYSRGQDGRKVTSIKPRGLSGGALIDAGRMSNPGVFWGKIDPVPRVAGMIVELWRDHKVLVSTRMWPIVQKAIEELNISVPPGC</sequence>
<comment type="caution">
    <text evidence="1">The sequence shown here is derived from an EMBL/GenBank/DDBJ whole genome shotgun (WGS) entry which is preliminary data.</text>
</comment>
<evidence type="ECO:0000313" key="1">
    <source>
        <dbReference type="EMBL" id="MDQ0450027.1"/>
    </source>
</evidence>
<gene>
    <name evidence="1" type="ORF">QO012_004552</name>
</gene>
<dbReference type="RefSeq" id="WP_378963605.1">
    <property type="nucleotide sequence ID" value="NZ_JBHSND010000020.1"/>
</dbReference>
<evidence type="ECO:0008006" key="3">
    <source>
        <dbReference type="Google" id="ProtNLM"/>
    </source>
</evidence>
<evidence type="ECO:0000313" key="2">
    <source>
        <dbReference type="Proteomes" id="UP001231124"/>
    </source>
</evidence>
<reference evidence="1 2" key="1">
    <citation type="submission" date="2023-07" db="EMBL/GenBank/DDBJ databases">
        <title>Genomic Encyclopedia of Type Strains, Phase IV (KMG-IV): sequencing the most valuable type-strain genomes for metagenomic binning, comparative biology and taxonomic classification.</title>
        <authorList>
            <person name="Goeker M."/>
        </authorList>
    </citation>
    <scope>NUCLEOTIDE SEQUENCE [LARGE SCALE GENOMIC DNA]</scope>
    <source>
        <strain evidence="1 2">DSM 19013</strain>
    </source>
</reference>
<dbReference type="SUPFAM" id="SSF50494">
    <property type="entry name" value="Trypsin-like serine proteases"/>
    <property type="match status" value="1"/>
</dbReference>
<dbReference type="InterPro" id="IPR009003">
    <property type="entry name" value="Peptidase_S1_PA"/>
</dbReference>
<dbReference type="EMBL" id="JAUSVP010000025">
    <property type="protein sequence ID" value="MDQ0450027.1"/>
    <property type="molecule type" value="Genomic_DNA"/>
</dbReference>
<protein>
    <recommendedName>
        <fullName evidence="3">Trypsin-like peptidase domain-containing protein</fullName>
    </recommendedName>
</protein>
<organism evidence="1 2">
    <name type="scientific">Methylobacterium aerolatum</name>
    <dbReference type="NCBI Taxonomy" id="418708"/>
    <lineage>
        <taxon>Bacteria</taxon>
        <taxon>Pseudomonadati</taxon>
        <taxon>Pseudomonadota</taxon>
        <taxon>Alphaproteobacteria</taxon>
        <taxon>Hyphomicrobiales</taxon>
        <taxon>Methylobacteriaceae</taxon>
        <taxon>Methylobacterium</taxon>
    </lineage>
</organism>